<dbReference type="Proteomes" id="UP000256977">
    <property type="component" value="Unassembled WGS sequence"/>
</dbReference>
<evidence type="ECO:0000256" key="1">
    <source>
        <dbReference type="SAM" id="Phobius"/>
    </source>
</evidence>
<keyword evidence="1" id="KW-0812">Transmembrane</keyword>
<proteinExistence type="predicted"/>
<organism evidence="2 3">
    <name type="scientific">Cohnella phaseoli</name>
    <dbReference type="NCBI Taxonomy" id="456490"/>
    <lineage>
        <taxon>Bacteria</taxon>
        <taxon>Bacillati</taxon>
        <taxon>Bacillota</taxon>
        <taxon>Bacilli</taxon>
        <taxon>Bacillales</taxon>
        <taxon>Paenibacillaceae</taxon>
        <taxon>Cohnella</taxon>
    </lineage>
</organism>
<gene>
    <name evidence="2" type="ORF">DFP98_11671</name>
</gene>
<keyword evidence="1" id="KW-1133">Transmembrane helix</keyword>
<comment type="caution">
    <text evidence="2">The sequence shown here is derived from an EMBL/GenBank/DDBJ whole genome shotgun (WGS) entry which is preliminary data.</text>
</comment>
<dbReference type="EMBL" id="QRDZ01000016">
    <property type="protein sequence ID" value="RED75269.1"/>
    <property type="molecule type" value="Genomic_DNA"/>
</dbReference>
<reference evidence="2 3" key="1">
    <citation type="submission" date="2018-07" db="EMBL/GenBank/DDBJ databases">
        <title>Genomic Encyclopedia of Type Strains, Phase III (KMG-III): the genomes of soil and plant-associated and newly described type strains.</title>
        <authorList>
            <person name="Whitman W."/>
        </authorList>
    </citation>
    <scope>NUCLEOTIDE SEQUENCE [LARGE SCALE GENOMIC DNA]</scope>
    <source>
        <strain evidence="2 3">CECT 7287</strain>
    </source>
</reference>
<sequence>MAEVRSRSRAEQSQLVISSGKKSGRMGAWRISLIVAAVLFACGFGYAMESWKIFAPDGSVALEYRGFMPGDESVDEVDTGALRSLLAEGEAAVFYLKDQNRYIGLANERQYTDFSQFAAEIDRRKPLNELGNGFVFQSGSLVHDLRWEVADEKDWADSKTFEELSYRTIPLGEITGYYASYKNDRGDKVSLSVWTNVPDRAIFTDEMNELEMKKVQIGAREVFYLKERDSASQRLAWGEGEGDQYAYYRLDDLSAEKMSQERLIEIAFVLIGE</sequence>
<evidence type="ECO:0008006" key="4">
    <source>
        <dbReference type="Google" id="ProtNLM"/>
    </source>
</evidence>
<name>A0A3D9JN88_9BACL</name>
<evidence type="ECO:0000313" key="2">
    <source>
        <dbReference type="EMBL" id="RED75269.1"/>
    </source>
</evidence>
<keyword evidence="3" id="KW-1185">Reference proteome</keyword>
<feature type="transmembrane region" description="Helical" evidence="1">
    <location>
        <begin position="28"/>
        <end position="48"/>
    </location>
</feature>
<dbReference type="OrthoDB" id="2600250at2"/>
<protein>
    <recommendedName>
        <fullName evidence="4">DUF4367 domain-containing protein</fullName>
    </recommendedName>
</protein>
<dbReference type="AlphaFoldDB" id="A0A3D9JN88"/>
<evidence type="ECO:0000313" key="3">
    <source>
        <dbReference type="Proteomes" id="UP000256977"/>
    </source>
</evidence>
<accession>A0A3D9JN88</accession>
<keyword evidence="1" id="KW-0472">Membrane</keyword>